<dbReference type="InterPro" id="IPR012675">
    <property type="entry name" value="Beta-grasp_dom_sf"/>
</dbReference>
<feature type="compositionally biased region" description="Low complexity" evidence="1">
    <location>
        <begin position="1"/>
        <end position="10"/>
    </location>
</feature>
<dbReference type="RefSeq" id="WP_158205433.1">
    <property type="nucleotide sequence ID" value="NZ_WSZK01000026.1"/>
</dbReference>
<reference evidence="3 4" key="1">
    <citation type="submission" date="2019-12" db="EMBL/GenBank/DDBJ databases">
        <title>Halocatena pleomorpha gen. nov. sp. nov., an extremely halophilic archaeon of family Halobacteriaceae isolated from saltpan soil.</title>
        <authorList>
            <person name="Pal Y."/>
            <person name="Verma A."/>
            <person name="Krishnamurthi S."/>
            <person name="Kumar P."/>
        </authorList>
    </citation>
    <scope>NUCLEOTIDE SEQUENCE [LARGE SCALE GENOMIC DNA]</scope>
    <source>
        <strain evidence="3 4">JCM 16495</strain>
    </source>
</reference>
<evidence type="ECO:0000259" key="2">
    <source>
        <dbReference type="PROSITE" id="PS51085"/>
    </source>
</evidence>
<evidence type="ECO:0000313" key="4">
    <source>
        <dbReference type="Proteomes" id="UP000451471"/>
    </source>
</evidence>
<dbReference type="Proteomes" id="UP000451471">
    <property type="component" value="Unassembled WGS sequence"/>
</dbReference>
<dbReference type="Gene3D" id="3.10.20.30">
    <property type="match status" value="1"/>
</dbReference>
<dbReference type="InterPro" id="IPR001041">
    <property type="entry name" value="2Fe-2S_ferredoxin-type"/>
</dbReference>
<dbReference type="CDD" id="cd00207">
    <property type="entry name" value="fer2"/>
    <property type="match status" value="1"/>
</dbReference>
<dbReference type="InterPro" id="IPR036010">
    <property type="entry name" value="2Fe-2S_ferredoxin-like_sf"/>
</dbReference>
<name>A0A6B0GM11_9EURY</name>
<comment type="caution">
    <text evidence="3">The sequence shown here is derived from an EMBL/GenBank/DDBJ whole genome shotgun (WGS) entry which is preliminary data.</text>
</comment>
<evidence type="ECO:0000256" key="1">
    <source>
        <dbReference type="SAM" id="MobiDB-lite"/>
    </source>
</evidence>
<dbReference type="Pfam" id="PF00111">
    <property type="entry name" value="Fer2"/>
    <property type="match status" value="1"/>
</dbReference>
<protein>
    <submittedName>
        <fullName evidence="3">2Fe-2S iron-sulfur cluster binding domain-containing protein</fullName>
    </submittedName>
</protein>
<dbReference type="PROSITE" id="PS51085">
    <property type="entry name" value="2FE2S_FER_2"/>
    <property type="match status" value="1"/>
</dbReference>
<organism evidence="3 4">
    <name type="scientific">Halomarina oriensis</name>
    <dbReference type="NCBI Taxonomy" id="671145"/>
    <lineage>
        <taxon>Archaea</taxon>
        <taxon>Methanobacteriati</taxon>
        <taxon>Methanobacteriota</taxon>
        <taxon>Stenosarchaea group</taxon>
        <taxon>Halobacteria</taxon>
        <taxon>Halobacteriales</taxon>
        <taxon>Natronomonadaceae</taxon>
        <taxon>Halomarina</taxon>
    </lineage>
</organism>
<dbReference type="OrthoDB" id="180223at2157"/>
<keyword evidence="4" id="KW-1185">Reference proteome</keyword>
<gene>
    <name evidence="3" type="ORF">GQS65_14935</name>
</gene>
<evidence type="ECO:0000313" key="3">
    <source>
        <dbReference type="EMBL" id="MWG35764.1"/>
    </source>
</evidence>
<proteinExistence type="predicted"/>
<dbReference type="GO" id="GO:0051536">
    <property type="term" value="F:iron-sulfur cluster binding"/>
    <property type="evidence" value="ECO:0007669"/>
    <property type="project" value="InterPro"/>
</dbReference>
<accession>A0A6B0GM11</accession>
<feature type="region of interest" description="Disordered" evidence="1">
    <location>
        <begin position="1"/>
        <end position="33"/>
    </location>
</feature>
<dbReference type="AlphaFoldDB" id="A0A6B0GM11"/>
<sequence>MTGESTGADDATGDGGAPVTLTVDHDGETTVLSVTPGTNLRRALLDAGRSPYTSVTERVNCGGRGLCATCGVRVLTPRAPEHWHDRLAARFGYPRLSCQLTVEHDTHVRIPEKLVWGDRAHDPRE</sequence>
<dbReference type="SUPFAM" id="SSF54292">
    <property type="entry name" value="2Fe-2S ferredoxin-like"/>
    <property type="match status" value="1"/>
</dbReference>
<feature type="domain" description="2Fe-2S ferredoxin-type" evidence="2">
    <location>
        <begin position="17"/>
        <end position="114"/>
    </location>
</feature>
<dbReference type="EMBL" id="WSZK01000026">
    <property type="protein sequence ID" value="MWG35764.1"/>
    <property type="molecule type" value="Genomic_DNA"/>
</dbReference>